<dbReference type="PANTHER" id="PTHR35810:SF1">
    <property type="entry name" value="CYTOPLASMIC PROTEIN"/>
    <property type="match status" value="1"/>
</dbReference>
<name>A0A5B8VS37_9BACT</name>
<dbReference type="Pfam" id="PF13310">
    <property type="entry name" value="Virulence_RhuM"/>
    <property type="match status" value="1"/>
</dbReference>
<dbReference type="KEGG" id="agi:FSB73_09330"/>
<proteinExistence type="predicted"/>
<protein>
    <submittedName>
        <fullName evidence="1">Uncharacterized protein</fullName>
    </submittedName>
</protein>
<dbReference type="Proteomes" id="UP000321291">
    <property type="component" value="Chromosome"/>
</dbReference>
<evidence type="ECO:0000313" key="1">
    <source>
        <dbReference type="EMBL" id="QEC74249.1"/>
    </source>
</evidence>
<dbReference type="InterPro" id="IPR011204">
    <property type="entry name" value="Virulence_RhuM-like"/>
</dbReference>
<organism evidence="1 2">
    <name type="scientific">Arachidicoccus ginsenosidivorans</name>
    <dbReference type="NCBI Taxonomy" id="496057"/>
    <lineage>
        <taxon>Bacteria</taxon>
        <taxon>Pseudomonadati</taxon>
        <taxon>Bacteroidota</taxon>
        <taxon>Chitinophagia</taxon>
        <taxon>Chitinophagales</taxon>
        <taxon>Chitinophagaceae</taxon>
        <taxon>Arachidicoccus</taxon>
    </lineage>
</organism>
<evidence type="ECO:0000313" key="2">
    <source>
        <dbReference type="Proteomes" id="UP000321291"/>
    </source>
</evidence>
<gene>
    <name evidence="1" type="ORF">FSB73_09330</name>
</gene>
<accession>A0A5B8VS37</accession>
<keyword evidence="2" id="KW-1185">Reference proteome</keyword>
<dbReference type="PANTHER" id="PTHR35810">
    <property type="entry name" value="CYTOPLASMIC PROTEIN-RELATED"/>
    <property type="match status" value="1"/>
</dbReference>
<sequence>MAQLFNQMKQIISLHINNCYKEKELEMSATVKESLTVRKEGKRMVSRKIDFYNLDVNISVGYRVKSRSFLHQIRVNSKQELIERIYQGIEKINKKPVVLRWKYKMKAAACPLIKVFTTR</sequence>
<dbReference type="OrthoDB" id="9802752at2"/>
<dbReference type="AlphaFoldDB" id="A0A5B8VS37"/>
<reference evidence="1 2" key="1">
    <citation type="journal article" date="2017" name="Int. J. Syst. Evol. Microbiol.">
        <title>Arachidicoccus ginsenosidivorans sp. nov., with ginsenoside-converting activity isolated from ginseng cultivating soil.</title>
        <authorList>
            <person name="Siddiqi M.Z."/>
            <person name="Aslam Z."/>
            <person name="Im W.T."/>
        </authorList>
    </citation>
    <scope>NUCLEOTIDE SEQUENCE [LARGE SCALE GENOMIC DNA]</scope>
    <source>
        <strain evidence="1 2">Gsoil 809</strain>
    </source>
</reference>
<dbReference type="EMBL" id="CP042434">
    <property type="protein sequence ID" value="QEC74249.1"/>
    <property type="molecule type" value="Genomic_DNA"/>
</dbReference>